<evidence type="ECO:0000313" key="1">
    <source>
        <dbReference type="EMBL" id="GIQ85324.1"/>
    </source>
</evidence>
<comment type="caution">
    <text evidence="1">The sequence shown here is derived from an EMBL/GenBank/DDBJ whole genome shotgun (WGS) entry which is preliminary data.</text>
</comment>
<dbReference type="Proteomes" id="UP000265618">
    <property type="component" value="Unassembled WGS sequence"/>
</dbReference>
<accession>A0A9K3D128</accession>
<proteinExistence type="predicted"/>
<keyword evidence="2" id="KW-1185">Reference proteome</keyword>
<dbReference type="AlphaFoldDB" id="A0A9K3D128"/>
<evidence type="ECO:0000313" key="2">
    <source>
        <dbReference type="Proteomes" id="UP000265618"/>
    </source>
</evidence>
<organism evidence="1 2">
    <name type="scientific">Kipferlia bialata</name>
    <dbReference type="NCBI Taxonomy" id="797122"/>
    <lineage>
        <taxon>Eukaryota</taxon>
        <taxon>Metamonada</taxon>
        <taxon>Carpediemonas-like organisms</taxon>
        <taxon>Kipferlia</taxon>
    </lineage>
</organism>
<dbReference type="EMBL" id="BDIP01001883">
    <property type="protein sequence ID" value="GIQ85324.1"/>
    <property type="molecule type" value="Genomic_DNA"/>
</dbReference>
<reference evidence="1 2" key="1">
    <citation type="journal article" date="2018" name="PLoS ONE">
        <title>The draft genome of Kipferlia bialata reveals reductive genome evolution in fornicate parasites.</title>
        <authorList>
            <person name="Tanifuji G."/>
            <person name="Takabayashi S."/>
            <person name="Kume K."/>
            <person name="Takagi M."/>
            <person name="Nakayama T."/>
            <person name="Kamikawa R."/>
            <person name="Inagaki Y."/>
            <person name="Hashimoto T."/>
        </authorList>
    </citation>
    <scope>NUCLEOTIDE SEQUENCE [LARGE SCALE GENOMIC DNA]</scope>
    <source>
        <strain evidence="1">NY0173</strain>
    </source>
</reference>
<name>A0A9K3D128_9EUKA</name>
<gene>
    <name evidence="1" type="ORF">KIPB_006971</name>
</gene>
<protein>
    <submittedName>
        <fullName evidence="1">Uncharacterized protein</fullName>
    </submittedName>
</protein>
<sequence length="88" mass="10022">MRVLSVFVPSAPSAYVSHEWTGRLANLNVSVTTDDKSFEFRSYTSCMLSEDTVLLFGASTYEKPESFLIYIDKDRLHQASVRKCKGRH</sequence>